<name>A0A7U4QIJ6_DESA2</name>
<protein>
    <submittedName>
        <fullName evidence="2">Uncharacterized protein</fullName>
    </submittedName>
</protein>
<reference evidence="2 3" key="1">
    <citation type="submission" date="2015-10" db="EMBL/GenBank/DDBJ databases">
        <title>Candidatus Desulfofervidus auxilii, a hydrogenotrophic sulfate-reducing bacterium involved in the thermophilic anaerobic oxidation of methane.</title>
        <authorList>
            <person name="Krukenberg V."/>
            <person name="Richter M."/>
            <person name="Wegener G."/>
        </authorList>
    </citation>
    <scope>NUCLEOTIDE SEQUENCE [LARGE SCALE GENOMIC DNA]</scope>
    <source>
        <strain evidence="2 3">HS1</strain>
    </source>
</reference>
<dbReference type="NCBIfam" id="NF038144">
    <property type="entry name" value="PxxKW"/>
    <property type="match status" value="1"/>
</dbReference>
<keyword evidence="3" id="KW-1185">Reference proteome</keyword>
<feature type="region of interest" description="Disordered" evidence="1">
    <location>
        <begin position="72"/>
        <end position="96"/>
    </location>
</feature>
<dbReference type="EMBL" id="CP013015">
    <property type="protein sequence ID" value="AMM40003.1"/>
    <property type="molecule type" value="Genomic_DNA"/>
</dbReference>
<dbReference type="RefSeq" id="WP_066060311.1">
    <property type="nucleotide sequence ID" value="NZ_CP013015.1"/>
</dbReference>
<accession>A0A7U4QIJ6</accession>
<dbReference type="KEGG" id="daw:HS1_000197"/>
<dbReference type="InterPro" id="IPR047766">
    <property type="entry name" value="PxxKW_fam"/>
</dbReference>
<organism evidence="2 3">
    <name type="scientific">Desulfofervidus auxilii</name>
    <dbReference type="NCBI Taxonomy" id="1621989"/>
    <lineage>
        <taxon>Bacteria</taxon>
        <taxon>Pseudomonadati</taxon>
        <taxon>Thermodesulfobacteriota</taxon>
        <taxon>Candidatus Desulfofervidia</taxon>
        <taxon>Candidatus Desulfofervidales</taxon>
        <taxon>Candidatus Desulfofervidaceae</taxon>
        <taxon>Candidatus Desulfofervidus</taxon>
    </lineage>
</organism>
<sequence>MLECETVKKGVACPFMTSKGCNFNGGACHPIVEQCQGCAHILETGEGKYCRICPDPAVKWRLGKCNFATHMKKNGNGKGHKRLNPLKASKRKTKGL</sequence>
<evidence type="ECO:0000313" key="2">
    <source>
        <dbReference type="EMBL" id="AMM40003.1"/>
    </source>
</evidence>
<dbReference type="OrthoDB" id="5387471at2"/>
<evidence type="ECO:0000313" key="3">
    <source>
        <dbReference type="Proteomes" id="UP000070560"/>
    </source>
</evidence>
<dbReference type="Proteomes" id="UP000070560">
    <property type="component" value="Chromosome"/>
</dbReference>
<evidence type="ECO:0000256" key="1">
    <source>
        <dbReference type="SAM" id="MobiDB-lite"/>
    </source>
</evidence>
<dbReference type="AlphaFoldDB" id="A0A7U4QIJ6"/>
<dbReference type="Pfam" id="PF20657">
    <property type="entry name" value="DUF6811"/>
    <property type="match status" value="1"/>
</dbReference>
<proteinExistence type="predicted"/>
<gene>
    <name evidence="2" type="ORF">HS1_000197</name>
</gene>